<evidence type="ECO:0000256" key="1">
    <source>
        <dbReference type="ARBA" id="ARBA00000085"/>
    </source>
</evidence>
<dbReference type="InterPro" id="IPR015168">
    <property type="entry name" value="SsuA/THI5"/>
</dbReference>
<evidence type="ECO:0000256" key="6">
    <source>
        <dbReference type="ARBA" id="ARBA00012438"/>
    </source>
</evidence>
<feature type="transmembrane region" description="Helical" evidence="15">
    <location>
        <begin position="328"/>
        <end position="348"/>
    </location>
</feature>
<dbReference type="PANTHER" id="PTHR31528">
    <property type="entry name" value="4-AMINO-5-HYDROXYMETHYL-2-METHYLPYRIMIDINE PHOSPHATE SYNTHASE THI11-RELATED"/>
    <property type="match status" value="1"/>
</dbReference>
<dbReference type="RefSeq" id="WP_135619467.1">
    <property type="nucleotide sequence ID" value="NZ_RQGG01000029.1"/>
</dbReference>
<evidence type="ECO:0000256" key="8">
    <source>
        <dbReference type="ARBA" id="ARBA00022679"/>
    </source>
</evidence>
<dbReference type="SUPFAM" id="SSF53850">
    <property type="entry name" value="Periplasmic binding protein-like II"/>
    <property type="match status" value="1"/>
</dbReference>
<keyword evidence="18" id="KW-1185">Reference proteome</keyword>
<dbReference type="Pfam" id="PF02518">
    <property type="entry name" value="HATPase_c"/>
    <property type="match status" value="1"/>
</dbReference>
<evidence type="ECO:0000256" key="13">
    <source>
        <dbReference type="ARBA" id="ARBA00033171"/>
    </source>
</evidence>
<evidence type="ECO:0000256" key="5">
    <source>
        <dbReference type="ARBA" id="ARBA00011738"/>
    </source>
</evidence>
<evidence type="ECO:0000256" key="4">
    <source>
        <dbReference type="ARBA" id="ARBA00009406"/>
    </source>
</evidence>
<evidence type="ECO:0000259" key="16">
    <source>
        <dbReference type="PROSITE" id="PS50109"/>
    </source>
</evidence>
<dbReference type="InterPro" id="IPR003594">
    <property type="entry name" value="HATPase_dom"/>
</dbReference>
<keyword evidence="15" id="KW-0472">Membrane</keyword>
<dbReference type="PANTHER" id="PTHR31528:SF1">
    <property type="entry name" value="4-AMINO-5-HYDROXYMETHYL-2-METHYLPYRIMIDINE PHOSPHATE SYNTHASE THI11-RELATED"/>
    <property type="match status" value="1"/>
</dbReference>
<dbReference type="SMART" id="SM00387">
    <property type="entry name" value="HATPase_c"/>
    <property type="match status" value="1"/>
</dbReference>
<dbReference type="SUPFAM" id="SSF47384">
    <property type="entry name" value="Homodimeric domain of signal transducing histidine kinase"/>
    <property type="match status" value="1"/>
</dbReference>
<evidence type="ECO:0000256" key="15">
    <source>
        <dbReference type="SAM" id="Phobius"/>
    </source>
</evidence>
<dbReference type="GO" id="GO:0000155">
    <property type="term" value="F:phosphorelay sensor kinase activity"/>
    <property type="evidence" value="ECO:0007669"/>
    <property type="project" value="InterPro"/>
</dbReference>
<dbReference type="EMBL" id="RQGG01000029">
    <property type="protein sequence ID" value="TGL52313.1"/>
    <property type="molecule type" value="Genomic_DNA"/>
</dbReference>
<dbReference type="SUPFAM" id="SSF55874">
    <property type="entry name" value="ATPase domain of HSP90 chaperone/DNA topoisomerase II/histidine kinase"/>
    <property type="match status" value="1"/>
</dbReference>
<evidence type="ECO:0000256" key="2">
    <source>
        <dbReference type="ARBA" id="ARBA00003469"/>
    </source>
</evidence>
<keyword evidence="10" id="KW-0663">Pyridoxal phosphate</keyword>
<protein>
    <recommendedName>
        <fullName evidence="6">histidine kinase</fullName>
        <ecNumber evidence="6">2.7.13.3</ecNumber>
    </recommendedName>
    <alternativeName>
        <fullName evidence="13">Thiamine pyrimidine synthase</fullName>
    </alternativeName>
</protein>
<accession>A0A4R9JP74</accession>
<reference evidence="17" key="1">
    <citation type="journal article" date="2019" name="PLoS Negl. Trop. Dis.">
        <title>Revisiting the worldwide diversity of Leptospira species in the environment.</title>
        <authorList>
            <person name="Vincent A.T."/>
            <person name="Schiettekatte O."/>
            <person name="Bourhy P."/>
            <person name="Veyrier F.J."/>
            <person name="Picardeau M."/>
        </authorList>
    </citation>
    <scope>NUCLEOTIDE SEQUENCE [LARGE SCALE GENOMIC DNA]</scope>
    <source>
        <strain evidence="17">201702454</strain>
    </source>
</reference>
<evidence type="ECO:0000313" key="18">
    <source>
        <dbReference type="Proteomes" id="UP000297609"/>
    </source>
</evidence>
<organism evidence="17 18">
    <name type="scientific">Leptospira kemamanensis</name>
    <dbReference type="NCBI Taxonomy" id="2484942"/>
    <lineage>
        <taxon>Bacteria</taxon>
        <taxon>Pseudomonadati</taxon>
        <taxon>Spirochaetota</taxon>
        <taxon>Spirochaetia</taxon>
        <taxon>Leptospirales</taxon>
        <taxon>Leptospiraceae</taxon>
        <taxon>Leptospira</taxon>
    </lineage>
</organism>
<comment type="similarity">
    <text evidence="4">Belongs to the NMT1/THI5 family.</text>
</comment>
<dbReference type="InterPro" id="IPR036097">
    <property type="entry name" value="HisK_dim/P_sf"/>
</dbReference>
<dbReference type="CDD" id="cd00082">
    <property type="entry name" value="HisKA"/>
    <property type="match status" value="1"/>
</dbReference>
<dbReference type="EC" id="2.7.13.3" evidence="6"/>
<keyword evidence="15" id="KW-1133">Transmembrane helix</keyword>
<dbReference type="PRINTS" id="PR00344">
    <property type="entry name" value="BCTRLSENSOR"/>
</dbReference>
<keyword evidence="9" id="KW-0479">Metal-binding</keyword>
<comment type="subunit">
    <text evidence="5">Homodimer.</text>
</comment>
<evidence type="ECO:0000256" key="11">
    <source>
        <dbReference type="ARBA" id="ARBA00022977"/>
    </source>
</evidence>
<evidence type="ECO:0000256" key="14">
    <source>
        <dbReference type="ARBA" id="ARBA00048179"/>
    </source>
</evidence>
<evidence type="ECO:0000313" key="17">
    <source>
        <dbReference type="EMBL" id="TGL52313.1"/>
    </source>
</evidence>
<keyword evidence="8" id="KW-0808">Transferase</keyword>
<dbReference type="OrthoDB" id="9815602at2"/>
<dbReference type="Gene3D" id="3.40.190.10">
    <property type="entry name" value="Periplasmic binding protein-like II"/>
    <property type="match status" value="2"/>
</dbReference>
<evidence type="ECO:0000256" key="9">
    <source>
        <dbReference type="ARBA" id="ARBA00022723"/>
    </source>
</evidence>
<proteinExistence type="inferred from homology"/>
<keyword evidence="11" id="KW-0784">Thiamine biosynthesis</keyword>
<dbReference type="AlphaFoldDB" id="A0A4R9JP74"/>
<dbReference type="Gene3D" id="1.10.287.130">
    <property type="match status" value="1"/>
</dbReference>
<dbReference type="InterPro" id="IPR003661">
    <property type="entry name" value="HisK_dim/P_dom"/>
</dbReference>
<dbReference type="InterPro" id="IPR027939">
    <property type="entry name" value="NMT1/THI5"/>
</dbReference>
<dbReference type="Pfam" id="PF09084">
    <property type="entry name" value="NMT1"/>
    <property type="match status" value="1"/>
</dbReference>
<keyword evidence="15" id="KW-0812">Transmembrane</keyword>
<dbReference type="GO" id="GO:0009228">
    <property type="term" value="P:thiamine biosynthetic process"/>
    <property type="evidence" value="ECO:0007669"/>
    <property type="project" value="UniProtKB-KW"/>
</dbReference>
<gene>
    <name evidence="17" type="ORF">EHQ59_09725</name>
</gene>
<sequence length="731" mass="84363">MAIISNQNRKLHSFFLIFLFFIELLFAHPIEAKETVDLYLKWYHQFQFAGYYTALEKGYYQEVGLDVNIHQSTKGLEGLHQVVSEKEARYGVGTNEVLLQWHVGKPIVVIAVIFQHSPAVLITKRTHPNQSIHDLKGKRLMLTPHVYELLAYLKKEKLELTDFKEIPHSFRSIDLIEGRADVIDGYSTTQTYEFQKSKIPVMIYSPRTSGIDFYGDNLFTSQIEIQNHPNRVKRFREASLRGWMYAMKHKAEIVDLIYQKYSENVTKEQLLYEAEQMEPLIQPNLVEMGYMYEGRWKHISEVYADFGMLPKNLNLNGFLYNPNPNPNYGWIVSVFVSALGFLLVAWLIQRYRWNKQYSENLKSEVFKRTEELKEINDTLGSTNQILELKLKELKEAEGKLLTSEKLATVGNVTAGMAHEMNTPLGAIVSSNGSIKDFFLNQLESIINQLLQVPQEDKKRFFALIHEYSQTPIVLLNGKKERDLKKELKIKLKTILPNNETQVDDAFLDLLLESYVYGFGETFHGILQSQNHKEILQWGSKIANVYRSNSIITIAAEKSAHVVKTLKNYLLTDDVSLTEESVIDIRNGIETILALYDYNMNTRVKLIKQFHSTRKCKGSRDHLNLVWVNLLNNAMYAISYEGTIEIQIKDDDPWIVVSFIDEGIGISEEIQNRIFEPFFTTKSEGEGLGLGLDICRKIISKMGGQIRFESRKGYTRFDIFLLANDESFTDAN</sequence>
<keyword evidence="12" id="KW-0408">Iron</keyword>
<comment type="catalytic activity">
    <reaction evidence="1">
        <text>ATP + protein L-histidine = ADP + protein N-phospho-L-histidine.</text>
        <dbReference type="EC" id="2.7.13.3"/>
    </reaction>
</comment>
<evidence type="ECO:0000256" key="3">
    <source>
        <dbReference type="ARBA" id="ARBA00004948"/>
    </source>
</evidence>
<dbReference type="Proteomes" id="UP000297609">
    <property type="component" value="Unassembled WGS sequence"/>
</dbReference>
<dbReference type="InterPro" id="IPR005467">
    <property type="entry name" value="His_kinase_dom"/>
</dbReference>
<dbReference type="PROSITE" id="PS50109">
    <property type="entry name" value="HIS_KIN"/>
    <property type="match status" value="1"/>
</dbReference>
<evidence type="ECO:0000256" key="12">
    <source>
        <dbReference type="ARBA" id="ARBA00023004"/>
    </source>
</evidence>
<comment type="caution">
    <text evidence="17">The sequence shown here is derived from an EMBL/GenBank/DDBJ whole genome shotgun (WGS) entry which is preliminary data.</text>
</comment>
<comment type="pathway">
    <text evidence="3">Cofactor biosynthesis; thiamine diphosphate biosynthesis.</text>
</comment>
<dbReference type="InterPro" id="IPR004358">
    <property type="entry name" value="Sig_transdc_His_kin-like_C"/>
</dbReference>
<dbReference type="Gene3D" id="3.30.565.10">
    <property type="entry name" value="Histidine kinase-like ATPase, C-terminal domain"/>
    <property type="match status" value="1"/>
</dbReference>
<dbReference type="GO" id="GO:0046872">
    <property type="term" value="F:metal ion binding"/>
    <property type="evidence" value="ECO:0007669"/>
    <property type="project" value="UniProtKB-KW"/>
</dbReference>
<comment type="catalytic activity">
    <reaction evidence="14">
        <text>N(6)-(pyridoxal phosphate)-L-lysyl-[4-amino-5-hydroxymethyl-2-methylpyrimidine phosphate synthase] + L-histidyl-[4-amino-5-hydroxymethyl-2-methylpyrimidine phosphate synthase] + 2 Fe(3+) + 4 H2O = L-lysyl-[4-amino-5-hydroxymethyl-2-methylpyrimidine phosphate synthase] + (2S)-2-amino-5-hydroxy-4-oxopentanoyl-[4-amino-5-hydroxymethyl-2-methylpyrimidine phosphate synthase] + 4-amino-2-methyl-5-(phosphooxymethyl)pyrimidine + 3-oxopropanoate + 2 Fe(2+) + 2 H(+)</text>
        <dbReference type="Rhea" id="RHEA:65756"/>
        <dbReference type="Rhea" id="RHEA-COMP:16892"/>
        <dbReference type="Rhea" id="RHEA-COMP:16893"/>
        <dbReference type="Rhea" id="RHEA-COMP:16894"/>
        <dbReference type="Rhea" id="RHEA-COMP:16895"/>
        <dbReference type="ChEBI" id="CHEBI:15377"/>
        <dbReference type="ChEBI" id="CHEBI:15378"/>
        <dbReference type="ChEBI" id="CHEBI:29033"/>
        <dbReference type="ChEBI" id="CHEBI:29034"/>
        <dbReference type="ChEBI" id="CHEBI:29969"/>
        <dbReference type="ChEBI" id="CHEBI:29979"/>
        <dbReference type="ChEBI" id="CHEBI:33190"/>
        <dbReference type="ChEBI" id="CHEBI:58354"/>
        <dbReference type="ChEBI" id="CHEBI:143915"/>
        <dbReference type="ChEBI" id="CHEBI:157692"/>
    </reaction>
    <physiologicalReaction direction="left-to-right" evidence="14">
        <dbReference type="Rhea" id="RHEA:65757"/>
    </physiologicalReaction>
</comment>
<name>A0A4R9JP74_9LEPT</name>
<feature type="domain" description="Histidine kinase" evidence="16">
    <location>
        <begin position="617"/>
        <end position="724"/>
    </location>
</feature>
<dbReference type="InterPro" id="IPR036890">
    <property type="entry name" value="HATPase_C_sf"/>
</dbReference>
<comment type="function">
    <text evidence="2">Responsible for the formation of the pyrimidine heterocycle in the thiamine biosynthesis pathway. Catalyzes the formation of hydroxymethylpyrimidine phosphate (HMP-P) from histidine and pyridoxal phosphate (PLP). The protein uses PLP and the active site histidine to form HMP-P, generating an inactive enzyme. The enzyme can only undergo a single turnover, which suggests it is a suicide enzyme.</text>
</comment>
<evidence type="ECO:0000256" key="7">
    <source>
        <dbReference type="ARBA" id="ARBA00022553"/>
    </source>
</evidence>
<keyword evidence="7" id="KW-0597">Phosphoprotein</keyword>
<evidence type="ECO:0000256" key="10">
    <source>
        <dbReference type="ARBA" id="ARBA00022898"/>
    </source>
</evidence>